<dbReference type="HOGENOM" id="CLU_080433_1_0_9"/>
<dbReference type="Gene3D" id="3.20.20.150">
    <property type="entry name" value="Divalent-metal-dependent TIM barrel enzymes"/>
    <property type="match status" value="1"/>
</dbReference>
<dbReference type="InterPro" id="IPR050312">
    <property type="entry name" value="IolE/XylAMocC-like"/>
</dbReference>
<dbReference type="STRING" id="553973.CLOHYLEM_06470"/>
<keyword evidence="2" id="KW-0378">Hydrolase</keyword>
<proteinExistence type="predicted"/>
<keyword evidence="2" id="KW-0540">Nuclease</keyword>
<dbReference type="SUPFAM" id="SSF51658">
    <property type="entry name" value="Xylose isomerase-like"/>
    <property type="match status" value="1"/>
</dbReference>
<dbReference type="Proteomes" id="UP000004893">
    <property type="component" value="Unassembled WGS sequence"/>
</dbReference>
<evidence type="ECO:0000313" key="2">
    <source>
        <dbReference type="EMBL" id="EEG73524.1"/>
    </source>
</evidence>
<dbReference type="EMBL" id="ABYI02000024">
    <property type="protein sequence ID" value="EEG73524.1"/>
    <property type="molecule type" value="Genomic_DNA"/>
</dbReference>
<reference evidence="2" key="1">
    <citation type="submission" date="2009-02" db="EMBL/GenBank/DDBJ databases">
        <authorList>
            <person name="Fulton L."/>
            <person name="Clifton S."/>
            <person name="Fulton B."/>
            <person name="Xu J."/>
            <person name="Minx P."/>
            <person name="Pepin K.H."/>
            <person name="Johnson M."/>
            <person name="Bhonagiri V."/>
            <person name="Nash W.E."/>
            <person name="Mardis E.R."/>
            <person name="Wilson R.K."/>
        </authorList>
    </citation>
    <scope>NUCLEOTIDE SEQUENCE [LARGE SCALE GENOMIC DNA]</scope>
    <source>
        <strain evidence="2">DSM 15053</strain>
    </source>
</reference>
<reference evidence="2" key="2">
    <citation type="submission" date="2013-06" db="EMBL/GenBank/DDBJ databases">
        <title>Draft genome sequence of Clostridium hylemonae (DSM 15053).</title>
        <authorList>
            <person name="Sudarsanam P."/>
            <person name="Ley R."/>
            <person name="Guruge J."/>
            <person name="Turnbaugh P.J."/>
            <person name="Mahowald M."/>
            <person name="Liep D."/>
            <person name="Gordon J."/>
        </authorList>
    </citation>
    <scope>NUCLEOTIDE SEQUENCE</scope>
    <source>
        <strain evidence="2">DSM 15053</strain>
    </source>
</reference>
<evidence type="ECO:0000259" key="1">
    <source>
        <dbReference type="Pfam" id="PF01261"/>
    </source>
</evidence>
<keyword evidence="2" id="KW-0255">Endonuclease</keyword>
<dbReference type="OrthoDB" id="2063291at2"/>
<dbReference type="eggNOG" id="COG1082">
    <property type="taxonomic scope" value="Bacteria"/>
</dbReference>
<dbReference type="InterPro" id="IPR013022">
    <property type="entry name" value="Xyl_isomerase-like_TIM-brl"/>
</dbReference>
<gene>
    <name evidence="2" type="ORF">CLOHYLEM_06470</name>
</gene>
<protein>
    <submittedName>
        <fullName evidence="2">AP endonuclease, family 2</fullName>
    </submittedName>
</protein>
<dbReference type="RefSeq" id="WP_006443829.1">
    <property type="nucleotide sequence ID" value="NZ_CP036524.1"/>
</dbReference>
<dbReference type="GO" id="GO:0004519">
    <property type="term" value="F:endonuclease activity"/>
    <property type="evidence" value="ECO:0007669"/>
    <property type="project" value="UniProtKB-KW"/>
</dbReference>
<keyword evidence="3" id="KW-1185">Reference proteome</keyword>
<accession>C0C313</accession>
<feature type="domain" description="Xylose isomerase-like TIM barrel" evidence="1">
    <location>
        <begin position="20"/>
        <end position="271"/>
    </location>
</feature>
<dbReference type="AlphaFoldDB" id="C0C313"/>
<dbReference type="Pfam" id="PF01261">
    <property type="entry name" value="AP_endonuc_2"/>
    <property type="match status" value="1"/>
</dbReference>
<organism evidence="2 3">
    <name type="scientific">[Clostridium] hylemonae DSM 15053</name>
    <dbReference type="NCBI Taxonomy" id="553973"/>
    <lineage>
        <taxon>Bacteria</taxon>
        <taxon>Bacillati</taxon>
        <taxon>Bacillota</taxon>
        <taxon>Clostridia</taxon>
        <taxon>Lachnospirales</taxon>
        <taxon>Lachnospiraceae</taxon>
    </lineage>
</organism>
<sequence length="275" mass="30640">MKIGIFAKTWAGRGDLAAVFRAAGAYGIESFQFNMCLAGGKTLPDRYDSRLVSEIGSLAEQYKIELAAMSGTFNLLDKNRLGEYTEKTEILMETCADLSIPVLSICTGTNSTESMWTRHPDNDSEESWGLMKEHLGRLLVLAEKYPLTIGVEPETSNVVSSARKARRLMDECRHSRLKIILDAANLFRPGEKQFMRERIGEAVTLLKEDIVLVHAKDCKLNGHLVYKAAGKGDIDYTYYIACLREAGYDGSMILHGLSEEEVADSIRFLKSQLQA</sequence>
<dbReference type="InterPro" id="IPR036237">
    <property type="entry name" value="Xyl_isomerase-like_sf"/>
</dbReference>
<name>C0C313_9FIRM</name>
<comment type="caution">
    <text evidence="2">The sequence shown here is derived from an EMBL/GenBank/DDBJ whole genome shotgun (WGS) entry which is preliminary data.</text>
</comment>
<evidence type="ECO:0000313" key="3">
    <source>
        <dbReference type="Proteomes" id="UP000004893"/>
    </source>
</evidence>
<dbReference type="PANTHER" id="PTHR12110">
    <property type="entry name" value="HYDROXYPYRUVATE ISOMERASE"/>
    <property type="match status" value="1"/>
</dbReference>